<feature type="region of interest" description="Disordered" evidence="1">
    <location>
        <begin position="46"/>
        <end position="67"/>
    </location>
</feature>
<evidence type="ECO:0000313" key="2">
    <source>
        <dbReference type="EMBL" id="KAF6829234.1"/>
    </source>
</evidence>
<evidence type="ECO:0000256" key="1">
    <source>
        <dbReference type="SAM" id="MobiDB-lite"/>
    </source>
</evidence>
<proteinExistence type="predicted"/>
<accession>A0A8H6NDF2</accession>
<sequence>MANQMLRYGEIDADEAGRRCRWSLDCRLPQAGWLLAALRPPCCTWTDPKKGEQGAGSSEPGPPPLDVLLPATNHFSPFADLLAVSSSFGQDREAQSPGHRCHPTQNNRRVLGAAAGQARTDFRLGAASLTKEPCKPSVACTEPNTREVR</sequence>
<dbReference type="Proteomes" id="UP000639643">
    <property type="component" value="Unassembled WGS sequence"/>
</dbReference>
<gene>
    <name evidence="2" type="ORF">CMUS01_08237</name>
</gene>
<dbReference type="EMBL" id="WIGM01000315">
    <property type="protein sequence ID" value="KAF6829234.1"/>
    <property type="molecule type" value="Genomic_DNA"/>
</dbReference>
<organism evidence="2 3">
    <name type="scientific">Colletotrichum musicola</name>
    <dbReference type="NCBI Taxonomy" id="2175873"/>
    <lineage>
        <taxon>Eukaryota</taxon>
        <taxon>Fungi</taxon>
        <taxon>Dikarya</taxon>
        <taxon>Ascomycota</taxon>
        <taxon>Pezizomycotina</taxon>
        <taxon>Sordariomycetes</taxon>
        <taxon>Hypocreomycetidae</taxon>
        <taxon>Glomerellales</taxon>
        <taxon>Glomerellaceae</taxon>
        <taxon>Colletotrichum</taxon>
        <taxon>Colletotrichum orchidearum species complex</taxon>
    </lineage>
</organism>
<reference evidence="2" key="1">
    <citation type="journal article" date="2020" name="Phytopathology">
        <title>Genome Sequence Resources of Colletotrichum truncatum, C. plurivorum, C. musicola, and C. sojae: Four Species Pathogenic to Soybean (Glycine max).</title>
        <authorList>
            <person name="Rogerio F."/>
            <person name="Boufleur T.R."/>
            <person name="Ciampi-Guillardi M."/>
            <person name="Sukno S.A."/>
            <person name="Thon M.R."/>
            <person name="Massola Junior N.S."/>
            <person name="Baroncelli R."/>
        </authorList>
    </citation>
    <scope>NUCLEOTIDE SEQUENCE</scope>
    <source>
        <strain evidence="2">LFN0074</strain>
    </source>
</reference>
<keyword evidence="3" id="KW-1185">Reference proteome</keyword>
<name>A0A8H6NDF2_9PEZI</name>
<dbReference type="AlphaFoldDB" id="A0A8H6NDF2"/>
<protein>
    <submittedName>
        <fullName evidence="2">Uncharacterized protein</fullName>
    </submittedName>
</protein>
<comment type="caution">
    <text evidence="2">The sequence shown here is derived from an EMBL/GenBank/DDBJ whole genome shotgun (WGS) entry which is preliminary data.</text>
</comment>
<evidence type="ECO:0000313" key="3">
    <source>
        <dbReference type="Proteomes" id="UP000639643"/>
    </source>
</evidence>